<dbReference type="Pfam" id="PF00534">
    <property type="entry name" value="Glycos_transf_1"/>
    <property type="match status" value="1"/>
</dbReference>
<keyword evidence="1 4" id="KW-0808">Transferase</keyword>
<dbReference type="InterPro" id="IPR028098">
    <property type="entry name" value="Glyco_trans_4-like_N"/>
</dbReference>
<dbReference type="Proteomes" id="UP000321580">
    <property type="component" value="Unassembled WGS sequence"/>
</dbReference>
<dbReference type="PANTHER" id="PTHR46401:SF2">
    <property type="entry name" value="GLYCOSYLTRANSFERASE WBBK-RELATED"/>
    <property type="match status" value="1"/>
</dbReference>
<dbReference type="CDD" id="cd03809">
    <property type="entry name" value="GT4_MtfB-like"/>
    <property type="match status" value="1"/>
</dbReference>
<feature type="domain" description="Glycosyltransferase subfamily 4-like N-terminal" evidence="3">
    <location>
        <begin position="75"/>
        <end position="144"/>
    </location>
</feature>
<dbReference type="InterPro" id="IPR001296">
    <property type="entry name" value="Glyco_trans_1"/>
</dbReference>
<feature type="domain" description="Glycosyl transferase family 1" evidence="2">
    <location>
        <begin position="161"/>
        <end position="303"/>
    </location>
</feature>
<dbReference type="Pfam" id="PF13439">
    <property type="entry name" value="Glyco_transf_4"/>
    <property type="match status" value="1"/>
</dbReference>
<comment type="caution">
    <text evidence="4">The sequence shown here is derived from an EMBL/GenBank/DDBJ whole genome shotgun (WGS) entry which is preliminary data.</text>
</comment>
<dbReference type="OrthoDB" id="798298at2"/>
<evidence type="ECO:0000313" key="4">
    <source>
        <dbReference type="EMBL" id="TXB63814.1"/>
    </source>
</evidence>
<accession>A0A5C6RPB0</accession>
<dbReference type="PANTHER" id="PTHR46401">
    <property type="entry name" value="GLYCOSYLTRANSFERASE WBBK-RELATED"/>
    <property type="match status" value="1"/>
</dbReference>
<gene>
    <name evidence="4" type="ORF">FRY97_08335</name>
</gene>
<dbReference type="GO" id="GO:0016757">
    <property type="term" value="F:glycosyltransferase activity"/>
    <property type="evidence" value="ECO:0007669"/>
    <property type="project" value="InterPro"/>
</dbReference>
<proteinExistence type="predicted"/>
<dbReference type="EMBL" id="VOOR01000013">
    <property type="protein sequence ID" value="TXB63814.1"/>
    <property type="molecule type" value="Genomic_DNA"/>
</dbReference>
<evidence type="ECO:0000259" key="2">
    <source>
        <dbReference type="Pfam" id="PF00534"/>
    </source>
</evidence>
<dbReference type="SUPFAM" id="SSF53756">
    <property type="entry name" value="UDP-Glycosyltransferase/glycogen phosphorylase"/>
    <property type="match status" value="1"/>
</dbReference>
<reference evidence="4 5" key="1">
    <citation type="submission" date="2019-08" db="EMBL/GenBank/DDBJ databases">
        <title>Genome of Phaeodactylibacter luteus.</title>
        <authorList>
            <person name="Bowman J.P."/>
        </authorList>
    </citation>
    <scope>NUCLEOTIDE SEQUENCE [LARGE SCALE GENOMIC DNA]</scope>
    <source>
        <strain evidence="4 5">KCTC 42180</strain>
    </source>
</reference>
<keyword evidence="5" id="KW-1185">Reference proteome</keyword>
<evidence type="ECO:0000313" key="5">
    <source>
        <dbReference type="Proteomes" id="UP000321580"/>
    </source>
</evidence>
<dbReference type="Gene3D" id="3.40.50.2000">
    <property type="entry name" value="Glycogen Phosphorylase B"/>
    <property type="match status" value="2"/>
</dbReference>
<organism evidence="4 5">
    <name type="scientific">Phaeodactylibacter luteus</name>
    <dbReference type="NCBI Taxonomy" id="1564516"/>
    <lineage>
        <taxon>Bacteria</taxon>
        <taxon>Pseudomonadati</taxon>
        <taxon>Bacteroidota</taxon>
        <taxon>Saprospiria</taxon>
        <taxon>Saprospirales</taxon>
        <taxon>Haliscomenobacteraceae</taxon>
        <taxon>Phaeodactylibacter</taxon>
    </lineage>
</organism>
<evidence type="ECO:0000256" key="1">
    <source>
        <dbReference type="ARBA" id="ARBA00022679"/>
    </source>
</evidence>
<sequence length="331" mass="36835">MKVTLFFRKAFPHQYSIEQVFEALQGCFPETPKWYTLPFPSKGLAPRLKNGLNARRQQGVVNHVTGDITYITPFLERGRTVVTFHDFEFLKRSSGLKRRLLFWFWVFLPARHARYITTISEATKKDLLELAPIPEAKIAVIPNPLTLPVAEAPIPSAAINHPPVVLHIGTKANKNLEGLIRAVEGLSLTLDIVGELTPVQKALLEKHRIRYHNAYKISKAALVQKYRNADALAFVSTLEGFGLPIVEAQALGCPVITSNCSSMPEVAGSAACMVDPSDTDSIRTGVQRVLNDPAYREQLVAAGFENVKRFEPARIAQQYWSLYQKVSSANG</sequence>
<protein>
    <submittedName>
        <fullName evidence="4">Glycosyltransferase family 4 protein</fullName>
    </submittedName>
</protein>
<dbReference type="AlphaFoldDB" id="A0A5C6RPB0"/>
<dbReference type="RefSeq" id="WP_147166990.1">
    <property type="nucleotide sequence ID" value="NZ_VOOR01000013.1"/>
</dbReference>
<evidence type="ECO:0000259" key="3">
    <source>
        <dbReference type="Pfam" id="PF13439"/>
    </source>
</evidence>
<name>A0A5C6RPB0_9BACT</name>